<dbReference type="RefSeq" id="WP_041059184.1">
    <property type="nucleotide sequence ID" value="NZ_JXAL01000001.1"/>
</dbReference>
<evidence type="ECO:0000313" key="2">
    <source>
        <dbReference type="EMBL" id="KIL37574.1"/>
    </source>
</evidence>
<keyword evidence="3" id="KW-1185">Reference proteome</keyword>
<dbReference type="Pfam" id="PF01636">
    <property type="entry name" value="APH"/>
    <property type="match status" value="1"/>
</dbReference>
<sequence>MSEPECRSQKVALKKHQVKDMIFKHYGLTVHSIKKIRGILKILMDKGIYSFKNAEELPDLDFVVRCLRVIRQNGFPFIPQLVPTVTGETKVSFEGESYYLDQWIEGDELPAGKNNEDLLGKALASFHRASQRIIIGSNSTRNGYGKRHAFLLDGNIKLHNWLQKGTLVTDFDKQALRFLTYRCWLAYSYIKDVPAHPQTVIPALCHGSPHHENILVDSRNNIWFIDFESLVYAERMLDVAQLIHYYGYPFEWDSAVVHRLLNSYQRHHGTPISKAEVRYFLSYLAFPRRLYNAMNKHFDNEASSDKHDKKLKKLIEQEYAKERFLSTYPL</sequence>
<dbReference type="EMBL" id="JXAL01000001">
    <property type="protein sequence ID" value="KIL37574.1"/>
    <property type="molecule type" value="Genomic_DNA"/>
</dbReference>
<dbReference type="InterPro" id="IPR002575">
    <property type="entry name" value="Aminoglycoside_PTrfase"/>
</dbReference>
<organism evidence="2 3">
    <name type="scientific">Cohnella kolymensis</name>
    <dbReference type="NCBI Taxonomy" id="1590652"/>
    <lineage>
        <taxon>Bacteria</taxon>
        <taxon>Bacillati</taxon>
        <taxon>Bacillota</taxon>
        <taxon>Bacilli</taxon>
        <taxon>Bacillales</taxon>
        <taxon>Paenibacillaceae</taxon>
        <taxon>Cohnella</taxon>
    </lineage>
</organism>
<dbReference type="InterPro" id="IPR047175">
    <property type="entry name" value="CotS-like"/>
</dbReference>
<proteinExistence type="predicted"/>
<evidence type="ECO:0000259" key="1">
    <source>
        <dbReference type="Pfam" id="PF01636"/>
    </source>
</evidence>
<reference evidence="2 3" key="1">
    <citation type="submission" date="2014-12" db="EMBL/GenBank/DDBJ databases">
        <title>Draft genome sequence of Cohnella kolymensis strain B-2846.</title>
        <authorList>
            <person name="Karlyshev A.V."/>
            <person name="Kudryashova E.B."/>
        </authorList>
    </citation>
    <scope>NUCLEOTIDE SEQUENCE [LARGE SCALE GENOMIC DNA]</scope>
    <source>
        <strain evidence="2 3">VKM B-2846</strain>
    </source>
</reference>
<name>A0ABR5A933_9BACL</name>
<dbReference type="PANTHER" id="PTHR39179">
    <property type="entry name" value="SPORE COAT PROTEIN I"/>
    <property type="match status" value="1"/>
</dbReference>
<accession>A0ABR5A933</accession>
<dbReference type="InterPro" id="IPR011009">
    <property type="entry name" value="Kinase-like_dom_sf"/>
</dbReference>
<dbReference type="SUPFAM" id="SSF56112">
    <property type="entry name" value="Protein kinase-like (PK-like)"/>
    <property type="match status" value="1"/>
</dbReference>
<dbReference type="Proteomes" id="UP000054526">
    <property type="component" value="Unassembled WGS sequence"/>
</dbReference>
<dbReference type="PANTHER" id="PTHR39179:SF3">
    <property type="entry name" value="COTS-RELATED PROTEIN"/>
    <property type="match status" value="1"/>
</dbReference>
<dbReference type="Gene3D" id="3.90.1200.10">
    <property type="match status" value="1"/>
</dbReference>
<comment type="caution">
    <text evidence="2">The sequence shown here is derived from an EMBL/GenBank/DDBJ whole genome shotgun (WGS) entry which is preliminary data.</text>
</comment>
<feature type="domain" description="Aminoglycoside phosphotransferase" evidence="1">
    <location>
        <begin position="54"/>
        <end position="266"/>
    </location>
</feature>
<protein>
    <recommendedName>
        <fullName evidence="1">Aminoglycoside phosphotransferase domain-containing protein</fullName>
    </recommendedName>
</protein>
<dbReference type="Gene3D" id="3.30.200.20">
    <property type="entry name" value="Phosphorylase Kinase, domain 1"/>
    <property type="match status" value="1"/>
</dbReference>
<gene>
    <name evidence="2" type="ORF">SD71_02900</name>
</gene>
<evidence type="ECO:0000313" key="3">
    <source>
        <dbReference type="Proteomes" id="UP000054526"/>
    </source>
</evidence>